<reference evidence="3" key="1">
    <citation type="journal article" date="2019" name="Int. J. Syst. Evol. Microbiol.">
        <title>The Global Catalogue of Microorganisms (GCM) 10K type strain sequencing project: providing services to taxonomists for standard genome sequencing and annotation.</title>
        <authorList>
            <consortium name="The Broad Institute Genomics Platform"/>
            <consortium name="The Broad Institute Genome Sequencing Center for Infectious Disease"/>
            <person name="Wu L."/>
            <person name="Ma J."/>
        </authorList>
    </citation>
    <scope>NUCLEOTIDE SEQUENCE [LARGE SCALE GENOMIC DNA]</scope>
    <source>
        <strain evidence="3">CGMCC 4.7152</strain>
    </source>
</reference>
<evidence type="ECO:0000313" key="3">
    <source>
        <dbReference type="Proteomes" id="UP001595912"/>
    </source>
</evidence>
<keyword evidence="1" id="KW-0732">Signal</keyword>
<keyword evidence="3" id="KW-1185">Reference proteome</keyword>
<proteinExistence type="predicted"/>
<protein>
    <submittedName>
        <fullName evidence="2">ABC transporter substrate-binding protein</fullName>
    </submittedName>
</protein>
<dbReference type="Pfam" id="PF13416">
    <property type="entry name" value="SBP_bac_8"/>
    <property type="match status" value="1"/>
</dbReference>
<gene>
    <name evidence="2" type="ORF">ACFPIJ_14255</name>
</gene>
<dbReference type="PROSITE" id="PS51257">
    <property type="entry name" value="PROKAR_LIPOPROTEIN"/>
    <property type="match status" value="1"/>
</dbReference>
<dbReference type="EMBL" id="JBHSIU010000014">
    <property type="protein sequence ID" value="MFC4998995.1"/>
    <property type="molecule type" value="Genomic_DNA"/>
</dbReference>
<sequence length="438" mass="46572">MITLNVRLSTPRRLAAITVALAMVVPSLTACGDDEPSSSGDPNAATTLTWWHNGAQDPAKGVWQSLADQYHADHPNVSFKVEPAQNEALKTKISVALQSPTPPSIFQQWGGGALATQVESGKLMDITDATSSWIQELGAGAKGWQVEGKQYGVPFGLHVVGFWYRTDLFTQAGITAPPKTMEELNAAVTKLKAKGIAPIAVGGKDKWPDAFWWSYFAIRECSLDTVKNTVKNLKMDDPCWVKAGEDLKAFLDTKPFQDAFLGTPAQQGAGSSAGLLANGKAAMELQGDWELPTMIPLTEDKEYAKKLSWFEFPAVAGGKGTPGTALGGGDGYSCAVKAGAACADFLKYIASAPVQQKLVQTNTISLPANPAAISAIQDPTLKTVQEYLNKAPYIQVYFDQALPTSVGQALNDAIADFFAGKGSPQGIVDAFTKAVANK</sequence>
<evidence type="ECO:0000313" key="2">
    <source>
        <dbReference type="EMBL" id="MFC4998995.1"/>
    </source>
</evidence>
<evidence type="ECO:0000256" key="1">
    <source>
        <dbReference type="SAM" id="SignalP"/>
    </source>
</evidence>
<dbReference type="PANTHER" id="PTHR43649:SF14">
    <property type="entry name" value="BLR3389 PROTEIN"/>
    <property type="match status" value="1"/>
</dbReference>
<organism evidence="2 3">
    <name type="scientific">Dactylosporangium cerinum</name>
    <dbReference type="NCBI Taxonomy" id="1434730"/>
    <lineage>
        <taxon>Bacteria</taxon>
        <taxon>Bacillati</taxon>
        <taxon>Actinomycetota</taxon>
        <taxon>Actinomycetes</taxon>
        <taxon>Micromonosporales</taxon>
        <taxon>Micromonosporaceae</taxon>
        <taxon>Dactylosporangium</taxon>
    </lineage>
</organism>
<dbReference type="Gene3D" id="3.40.190.10">
    <property type="entry name" value="Periplasmic binding protein-like II"/>
    <property type="match status" value="2"/>
</dbReference>
<feature type="signal peptide" evidence="1">
    <location>
        <begin position="1"/>
        <end position="30"/>
    </location>
</feature>
<dbReference type="PANTHER" id="PTHR43649">
    <property type="entry name" value="ARABINOSE-BINDING PROTEIN-RELATED"/>
    <property type="match status" value="1"/>
</dbReference>
<dbReference type="SUPFAM" id="SSF53850">
    <property type="entry name" value="Periplasmic binding protein-like II"/>
    <property type="match status" value="1"/>
</dbReference>
<feature type="chain" id="PRO_5046989440" evidence="1">
    <location>
        <begin position="31"/>
        <end position="438"/>
    </location>
</feature>
<dbReference type="RefSeq" id="WP_380115280.1">
    <property type="nucleotide sequence ID" value="NZ_JBHSIU010000014.1"/>
</dbReference>
<dbReference type="InterPro" id="IPR006059">
    <property type="entry name" value="SBP"/>
</dbReference>
<comment type="caution">
    <text evidence="2">The sequence shown here is derived from an EMBL/GenBank/DDBJ whole genome shotgun (WGS) entry which is preliminary data.</text>
</comment>
<dbReference type="Proteomes" id="UP001595912">
    <property type="component" value="Unassembled WGS sequence"/>
</dbReference>
<accession>A0ABV9VRK7</accession>
<dbReference type="InterPro" id="IPR050490">
    <property type="entry name" value="Bact_solute-bd_prot1"/>
</dbReference>
<name>A0ABV9VRK7_9ACTN</name>